<evidence type="ECO:0000256" key="1">
    <source>
        <dbReference type="ARBA" id="ARBA00018672"/>
    </source>
</evidence>
<dbReference type="RefSeq" id="WP_227018456.1">
    <property type="nucleotide sequence ID" value="NZ_JAGSND010000006.1"/>
</dbReference>
<dbReference type="GO" id="GO:0003677">
    <property type="term" value="F:DNA binding"/>
    <property type="evidence" value="ECO:0007669"/>
    <property type="project" value="InterPro"/>
</dbReference>
<accession>A0A8J8B228</accession>
<comment type="caution">
    <text evidence="6">The sequence shown here is derived from an EMBL/GenBank/DDBJ whole genome shotgun (WGS) entry which is preliminary data.</text>
</comment>
<evidence type="ECO:0000256" key="2">
    <source>
        <dbReference type="ARBA" id="ARBA00024867"/>
    </source>
</evidence>
<gene>
    <name evidence="6" type="ORF">KCX82_10610</name>
</gene>
<dbReference type="InterPro" id="IPR007492">
    <property type="entry name" value="LytTR_DNA-bd_dom"/>
</dbReference>
<dbReference type="Gene3D" id="3.40.50.2300">
    <property type="match status" value="1"/>
</dbReference>
<protein>
    <recommendedName>
        <fullName evidence="1">Stage 0 sporulation protein A homolog</fullName>
    </recommendedName>
</protein>
<keyword evidence="3" id="KW-0597">Phosphoprotein</keyword>
<name>A0A8J8B228_9FIRM</name>
<dbReference type="SMART" id="SM00448">
    <property type="entry name" value="REC"/>
    <property type="match status" value="1"/>
</dbReference>
<evidence type="ECO:0000259" key="4">
    <source>
        <dbReference type="PROSITE" id="PS50110"/>
    </source>
</evidence>
<dbReference type="PANTHER" id="PTHR37299:SF1">
    <property type="entry name" value="STAGE 0 SPORULATION PROTEIN A HOMOLOG"/>
    <property type="match status" value="1"/>
</dbReference>
<dbReference type="EMBL" id="JAGSND010000006">
    <property type="protein sequence ID" value="MBR0598327.1"/>
    <property type="molecule type" value="Genomic_DNA"/>
</dbReference>
<dbReference type="InterPro" id="IPR001789">
    <property type="entry name" value="Sig_transdc_resp-reg_receiver"/>
</dbReference>
<dbReference type="InterPro" id="IPR046947">
    <property type="entry name" value="LytR-like"/>
</dbReference>
<evidence type="ECO:0000313" key="6">
    <source>
        <dbReference type="EMBL" id="MBR0598327.1"/>
    </source>
</evidence>
<organism evidence="6 7">
    <name type="scientific">Sinanaerobacter chloroacetimidivorans</name>
    <dbReference type="NCBI Taxonomy" id="2818044"/>
    <lineage>
        <taxon>Bacteria</taxon>
        <taxon>Bacillati</taxon>
        <taxon>Bacillota</taxon>
        <taxon>Clostridia</taxon>
        <taxon>Peptostreptococcales</taxon>
        <taxon>Anaerovoracaceae</taxon>
        <taxon>Sinanaerobacter</taxon>
    </lineage>
</organism>
<sequence>MLNILVIEDHPDESDYCCNAINETLGNCNIMKAYNGEEAFVLMNQRFIDSFFVDVDLPGINGFQIAQEIRQNANYKLTPIVFITGYRANQLSIHKKYHHYEYIEKPYTLESFKHAVGPLLQELNLQKERFHHLQTRERKKMVLLETKEDLMLVNLDDILYAERQGRGLLLHTKQQTFTDIKMSIDDIIRAANSHSFLRCHKSFAINIKNVKSITNITRRLWYAGFGYRSNLYCQISSTYYDNIYRLIMK</sequence>
<dbReference type="AlphaFoldDB" id="A0A8J8B228"/>
<comment type="function">
    <text evidence="2">May play the central regulatory role in sporulation. It may be an element of the effector pathway responsible for the activation of sporulation genes in response to nutritional stress. Spo0A may act in concert with spo0H (a sigma factor) to control the expression of some genes that are critical to the sporulation process.</text>
</comment>
<dbReference type="SMART" id="SM00850">
    <property type="entry name" value="LytTR"/>
    <property type="match status" value="1"/>
</dbReference>
<feature type="domain" description="Response regulatory" evidence="4">
    <location>
        <begin position="3"/>
        <end position="120"/>
    </location>
</feature>
<evidence type="ECO:0000256" key="3">
    <source>
        <dbReference type="PROSITE-ProRule" id="PRU00169"/>
    </source>
</evidence>
<dbReference type="SUPFAM" id="SSF52172">
    <property type="entry name" value="CheY-like"/>
    <property type="match status" value="1"/>
</dbReference>
<feature type="modified residue" description="4-aspartylphosphate" evidence="3">
    <location>
        <position position="54"/>
    </location>
</feature>
<dbReference type="Pfam" id="PF00072">
    <property type="entry name" value="Response_reg"/>
    <property type="match status" value="1"/>
</dbReference>
<dbReference type="InterPro" id="IPR011006">
    <property type="entry name" value="CheY-like_superfamily"/>
</dbReference>
<evidence type="ECO:0000259" key="5">
    <source>
        <dbReference type="PROSITE" id="PS50930"/>
    </source>
</evidence>
<keyword evidence="7" id="KW-1185">Reference proteome</keyword>
<dbReference type="Proteomes" id="UP000675664">
    <property type="component" value="Unassembled WGS sequence"/>
</dbReference>
<proteinExistence type="predicted"/>
<reference evidence="6" key="2">
    <citation type="submission" date="2021-04" db="EMBL/GenBank/DDBJ databases">
        <authorList>
            <person name="Liu J."/>
        </authorList>
    </citation>
    <scope>NUCLEOTIDE SEQUENCE</scope>
    <source>
        <strain evidence="6">BAD-6</strain>
    </source>
</reference>
<dbReference type="PANTHER" id="PTHR37299">
    <property type="entry name" value="TRANSCRIPTIONAL REGULATOR-RELATED"/>
    <property type="match status" value="1"/>
</dbReference>
<feature type="domain" description="HTH LytTR-type" evidence="5">
    <location>
        <begin position="142"/>
        <end position="213"/>
    </location>
</feature>
<dbReference type="Pfam" id="PF04397">
    <property type="entry name" value="LytTR"/>
    <property type="match status" value="1"/>
</dbReference>
<evidence type="ECO:0000313" key="7">
    <source>
        <dbReference type="Proteomes" id="UP000675664"/>
    </source>
</evidence>
<dbReference type="Gene3D" id="2.40.50.1020">
    <property type="entry name" value="LytTr DNA-binding domain"/>
    <property type="match status" value="1"/>
</dbReference>
<reference evidence="6" key="1">
    <citation type="submission" date="2021-04" db="EMBL/GenBank/DDBJ databases">
        <title>Sinoanaerobacter chloroacetimidivorans sp. nov., an obligate anaerobic bacterium isolated from anaerobic sludge.</title>
        <authorList>
            <person name="Bao Y."/>
        </authorList>
    </citation>
    <scope>NUCLEOTIDE SEQUENCE</scope>
    <source>
        <strain evidence="6">BAD-6</strain>
    </source>
</reference>
<dbReference type="PROSITE" id="PS50930">
    <property type="entry name" value="HTH_LYTTR"/>
    <property type="match status" value="1"/>
</dbReference>
<dbReference type="GO" id="GO:0000156">
    <property type="term" value="F:phosphorelay response regulator activity"/>
    <property type="evidence" value="ECO:0007669"/>
    <property type="project" value="InterPro"/>
</dbReference>
<dbReference type="PROSITE" id="PS50110">
    <property type="entry name" value="RESPONSE_REGULATORY"/>
    <property type="match status" value="1"/>
</dbReference>
<dbReference type="CDD" id="cd00156">
    <property type="entry name" value="REC"/>
    <property type="match status" value="1"/>
</dbReference>